<sequence length="440" mass="50164">SSPFQPPVSQERAILETFFHALSQFAFDKAKDQVEKERDSRKTLAQMSMWVSVLNSLSHLASAEKIYFSLAFIARKFFRKDTLRDMYKTLLVELKKTSEVTPVASHSVLLVEGSLLAELSRHLTQFVQARMELMDFYEVMASIAVSPVVNYTDLVIMVDELIHRHQNCFHHPILDPVKSSFSFEVEILLHSLRAQCEMCELKFLPSLLHLHASHTKLTSWSQLLPALNSKESLFSSGPKKQMETPFLYLWISKLHAALVSKFTLYFYPVLTEQTTTADMKVLTARATVDYIAKITAFQRRSDALNVSVLLDARGLDSYSSDGYHFPQDKRDQPAGLGAFPAVVSFPGERPLEHWPNIISIMMDRAHAQDLASAEKVVYFFDNRVQSTYFLTRIDSRLTLVVIFNSKRNEKDSYITSFMSDMALHLRNTKVFAMLKPGAKA</sequence>
<dbReference type="eggNOG" id="ENOG502QTBE">
    <property type="taxonomic scope" value="Eukaryota"/>
</dbReference>
<dbReference type="HOGENOM" id="CLU_050627_0_0_1"/>
<dbReference type="Gene3D" id="1.10.3450.30">
    <property type="match status" value="1"/>
</dbReference>
<dbReference type="InterPro" id="IPR018544">
    <property type="entry name" value="KICS_2"/>
</dbReference>
<keyword evidence="2" id="KW-0472">Membrane</keyword>
<comment type="subcellular location">
    <subcellularLocation>
        <location evidence="1">Lysosome membrane</location>
    </subcellularLocation>
</comment>
<accession>A7S0D0</accession>
<dbReference type="FunCoup" id="A7S0D0">
    <property type="interactions" value="13"/>
</dbReference>
<dbReference type="GO" id="GO:0042149">
    <property type="term" value="P:cellular response to glucose starvation"/>
    <property type="evidence" value="ECO:0000318"/>
    <property type="project" value="GO_Central"/>
</dbReference>
<evidence type="ECO:0000256" key="4">
    <source>
        <dbReference type="ARBA" id="ARBA00060863"/>
    </source>
</evidence>
<dbReference type="PANTHER" id="PTHR31581">
    <property type="entry name" value="KICSTOR COMPLEX PROTEIN C12ORF66"/>
    <property type="match status" value="1"/>
</dbReference>
<dbReference type="EMBL" id="DS469560">
    <property type="protein sequence ID" value="EDO42854.1"/>
    <property type="molecule type" value="Genomic_DNA"/>
</dbReference>
<keyword evidence="7" id="KW-1185">Reference proteome</keyword>
<evidence type="ECO:0000256" key="3">
    <source>
        <dbReference type="ARBA" id="ARBA00023228"/>
    </source>
</evidence>
<dbReference type="GO" id="GO:0061462">
    <property type="term" value="P:protein localization to lysosome"/>
    <property type="evidence" value="ECO:0000318"/>
    <property type="project" value="GO_Central"/>
</dbReference>
<comment type="similarity">
    <text evidence="4">Belongs to the KICS2 family.</text>
</comment>
<dbReference type="Pfam" id="PF09404">
    <property type="entry name" value="C12orf66_like"/>
    <property type="match status" value="1"/>
</dbReference>
<feature type="non-terminal residue" evidence="6">
    <location>
        <position position="440"/>
    </location>
</feature>
<organism evidence="6 7">
    <name type="scientific">Nematostella vectensis</name>
    <name type="common">Starlet sea anemone</name>
    <dbReference type="NCBI Taxonomy" id="45351"/>
    <lineage>
        <taxon>Eukaryota</taxon>
        <taxon>Metazoa</taxon>
        <taxon>Cnidaria</taxon>
        <taxon>Anthozoa</taxon>
        <taxon>Hexacorallia</taxon>
        <taxon>Actiniaria</taxon>
        <taxon>Edwardsiidae</taxon>
        <taxon>Nematostella</taxon>
    </lineage>
</organism>
<dbReference type="FunFam" id="1.10.3450.30:FF:000001">
    <property type="entry name" value="KICSTOR complex protein C12orf66 homolog"/>
    <property type="match status" value="1"/>
</dbReference>
<protein>
    <recommendedName>
        <fullName evidence="5">KICSTOR subunit 2</fullName>
    </recommendedName>
</protein>
<dbReference type="OMA" id="PQKFINA"/>
<dbReference type="GO" id="GO:0140007">
    <property type="term" value="C:KICSTOR complex"/>
    <property type="evidence" value="ECO:0000318"/>
    <property type="project" value="GO_Central"/>
</dbReference>
<dbReference type="PhylomeDB" id="A7S0D0"/>
<dbReference type="GO" id="GO:0005765">
    <property type="term" value="C:lysosomal membrane"/>
    <property type="evidence" value="ECO:0007669"/>
    <property type="project" value="UniProtKB-SubCell"/>
</dbReference>
<dbReference type="STRING" id="45351.A7S0D0"/>
<dbReference type="AlphaFoldDB" id="A7S0D0"/>
<keyword evidence="3" id="KW-0458">Lysosome</keyword>
<reference evidence="6 7" key="1">
    <citation type="journal article" date="2007" name="Science">
        <title>Sea anemone genome reveals ancestral eumetazoan gene repertoire and genomic organization.</title>
        <authorList>
            <person name="Putnam N.H."/>
            <person name="Srivastava M."/>
            <person name="Hellsten U."/>
            <person name="Dirks B."/>
            <person name="Chapman J."/>
            <person name="Salamov A."/>
            <person name="Terry A."/>
            <person name="Shapiro H."/>
            <person name="Lindquist E."/>
            <person name="Kapitonov V.V."/>
            <person name="Jurka J."/>
            <person name="Genikhovich G."/>
            <person name="Grigoriev I.V."/>
            <person name="Lucas S.M."/>
            <person name="Steele R.E."/>
            <person name="Finnerty J.R."/>
            <person name="Technau U."/>
            <person name="Martindale M.Q."/>
            <person name="Rokhsar D.S."/>
        </authorList>
    </citation>
    <scope>NUCLEOTIDE SEQUENCE [LARGE SCALE GENOMIC DNA]</scope>
    <source>
        <strain evidence="7">CH2 X CH6</strain>
    </source>
</reference>
<dbReference type="GO" id="GO:0034198">
    <property type="term" value="P:cellular response to amino acid starvation"/>
    <property type="evidence" value="ECO:0000318"/>
    <property type="project" value="GO_Central"/>
</dbReference>
<name>A7S0D0_NEMVE</name>
<dbReference type="InParanoid" id="A7S0D0"/>
<dbReference type="PANTHER" id="PTHR31581:SF1">
    <property type="entry name" value="KICSTOR SUBUNIT 2"/>
    <property type="match status" value="1"/>
</dbReference>
<dbReference type="SUPFAM" id="SSF160651">
    <property type="entry name" value="FLJ32549 C-terminal domain-like"/>
    <property type="match status" value="1"/>
</dbReference>
<gene>
    <name evidence="6" type="ORF">NEMVEDRAFT_v1g99774</name>
</gene>
<evidence type="ECO:0000256" key="2">
    <source>
        <dbReference type="ARBA" id="ARBA00023136"/>
    </source>
</evidence>
<evidence type="ECO:0000313" key="7">
    <source>
        <dbReference type="Proteomes" id="UP000001593"/>
    </source>
</evidence>
<evidence type="ECO:0000313" key="6">
    <source>
        <dbReference type="EMBL" id="EDO42854.1"/>
    </source>
</evidence>
<dbReference type="SUPFAM" id="SSF158548">
    <property type="entry name" value="FLJ32549 domain-like"/>
    <property type="match status" value="2"/>
</dbReference>
<dbReference type="InterPro" id="IPR038060">
    <property type="entry name" value="C12orf66-like_central_sf"/>
</dbReference>
<proteinExistence type="inferred from homology"/>
<evidence type="ECO:0000256" key="1">
    <source>
        <dbReference type="ARBA" id="ARBA00004656"/>
    </source>
</evidence>
<dbReference type="Proteomes" id="UP000001593">
    <property type="component" value="Unassembled WGS sequence"/>
</dbReference>
<evidence type="ECO:0000256" key="5">
    <source>
        <dbReference type="ARBA" id="ARBA00072667"/>
    </source>
</evidence>
<dbReference type="GO" id="GO:1904262">
    <property type="term" value="P:negative regulation of TORC1 signaling"/>
    <property type="evidence" value="ECO:0000318"/>
    <property type="project" value="GO_Central"/>
</dbReference>